<reference evidence="1 2" key="1">
    <citation type="journal article" date="2022" name="Nat. Ecol. Evol.">
        <title>A masculinizing supergene underlies an exaggerated male reproductive morph in a spider.</title>
        <authorList>
            <person name="Hendrickx F."/>
            <person name="De Corte Z."/>
            <person name="Sonet G."/>
            <person name="Van Belleghem S.M."/>
            <person name="Kostlbacher S."/>
            <person name="Vangestel C."/>
        </authorList>
    </citation>
    <scope>NUCLEOTIDE SEQUENCE [LARGE SCALE GENOMIC DNA]</scope>
    <source>
        <strain evidence="1">W744_W776</strain>
    </source>
</reference>
<name>A0AAV6U3B2_9ARAC</name>
<organism evidence="1 2">
    <name type="scientific">Oedothorax gibbosus</name>
    <dbReference type="NCBI Taxonomy" id="931172"/>
    <lineage>
        <taxon>Eukaryota</taxon>
        <taxon>Metazoa</taxon>
        <taxon>Ecdysozoa</taxon>
        <taxon>Arthropoda</taxon>
        <taxon>Chelicerata</taxon>
        <taxon>Arachnida</taxon>
        <taxon>Araneae</taxon>
        <taxon>Araneomorphae</taxon>
        <taxon>Entelegynae</taxon>
        <taxon>Araneoidea</taxon>
        <taxon>Linyphiidae</taxon>
        <taxon>Erigoninae</taxon>
        <taxon>Oedothorax</taxon>
    </lineage>
</organism>
<dbReference type="AlphaFoldDB" id="A0AAV6U3B2"/>
<dbReference type="Proteomes" id="UP000827092">
    <property type="component" value="Unassembled WGS sequence"/>
</dbReference>
<evidence type="ECO:0000313" key="1">
    <source>
        <dbReference type="EMBL" id="KAG8178412.1"/>
    </source>
</evidence>
<gene>
    <name evidence="1" type="ORF">JTE90_000927</name>
</gene>
<comment type="caution">
    <text evidence="1">The sequence shown here is derived from an EMBL/GenBank/DDBJ whole genome shotgun (WGS) entry which is preliminary data.</text>
</comment>
<protein>
    <submittedName>
        <fullName evidence="1">Uncharacterized protein</fullName>
    </submittedName>
</protein>
<sequence>MSHPISNVARKVGLVCVVAADFLDGGGGKTLDGRIKVGCCRFLNATGTVGLVCVVAADFLDGGGGKTLDGRIKVGCCRFLNATGTVLSKKGVNCA</sequence>
<dbReference type="EMBL" id="JAFNEN010000699">
    <property type="protein sequence ID" value="KAG8178412.1"/>
    <property type="molecule type" value="Genomic_DNA"/>
</dbReference>
<proteinExistence type="predicted"/>
<evidence type="ECO:0000313" key="2">
    <source>
        <dbReference type="Proteomes" id="UP000827092"/>
    </source>
</evidence>
<keyword evidence="2" id="KW-1185">Reference proteome</keyword>
<accession>A0AAV6U3B2</accession>